<reference evidence="2 3" key="1">
    <citation type="journal article" date="2022" name="Allergy">
        <title>Genome assembly and annotation of Periplaneta americana reveal a comprehensive cockroach allergen profile.</title>
        <authorList>
            <person name="Wang L."/>
            <person name="Xiong Q."/>
            <person name="Saelim N."/>
            <person name="Wang L."/>
            <person name="Nong W."/>
            <person name="Wan A.T."/>
            <person name="Shi M."/>
            <person name="Liu X."/>
            <person name="Cao Q."/>
            <person name="Hui J.H.L."/>
            <person name="Sookrung N."/>
            <person name="Leung T.F."/>
            <person name="Tungtrongchitr A."/>
            <person name="Tsui S.K.W."/>
        </authorList>
    </citation>
    <scope>NUCLEOTIDE SEQUENCE [LARGE SCALE GENOMIC DNA]</scope>
    <source>
        <strain evidence="2">PWHHKU_190912</strain>
    </source>
</reference>
<accession>A0ABQ8S8I4</accession>
<name>A0ABQ8S8I4_PERAM</name>
<feature type="compositionally biased region" description="Polar residues" evidence="1">
    <location>
        <begin position="297"/>
        <end position="307"/>
    </location>
</feature>
<protein>
    <recommendedName>
        <fullName evidence="4">DUF4817 domain-containing protein</fullName>
    </recommendedName>
</protein>
<proteinExistence type="predicted"/>
<evidence type="ECO:0000313" key="3">
    <source>
        <dbReference type="Proteomes" id="UP001148838"/>
    </source>
</evidence>
<dbReference type="Gene3D" id="3.30.420.10">
    <property type="entry name" value="Ribonuclease H-like superfamily/Ribonuclease H"/>
    <property type="match status" value="1"/>
</dbReference>
<keyword evidence="3" id="KW-1185">Reference proteome</keyword>
<dbReference type="Proteomes" id="UP001148838">
    <property type="component" value="Unassembled WGS sequence"/>
</dbReference>
<dbReference type="InterPro" id="IPR036397">
    <property type="entry name" value="RNaseH_sf"/>
</dbReference>
<evidence type="ECO:0000256" key="1">
    <source>
        <dbReference type="SAM" id="MobiDB-lite"/>
    </source>
</evidence>
<dbReference type="PANTHER" id="PTHR47326:SF1">
    <property type="entry name" value="HTH PSQ-TYPE DOMAIN-CONTAINING PROTEIN"/>
    <property type="match status" value="1"/>
</dbReference>
<dbReference type="PANTHER" id="PTHR47326">
    <property type="entry name" value="TRANSPOSABLE ELEMENT TC3 TRANSPOSASE-LIKE PROTEIN"/>
    <property type="match status" value="1"/>
</dbReference>
<feature type="compositionally biased region" description="Basic and acidic residues" evidence="1">
    <location>
        <begin position="308"/>
        <end position="321"/>
    </location>
</feature>
<comment type="caution">
    <text evidence="2">The sequence shown here is derived from an EMBL/GenBank/DDBJ whole genome shotgun (WGS) entry which is preliminary data.</text>
</comment>
<evidence type="ECO:0000313" key="2">
    <source>
        <dbReference type="EMBL" id="KAJ4430364.1"/>
    </source>
</evidence>
<organism evidence="2 3">
    <name type="scientific">Periplaneta americana</name>
    <name type="common">American cockroach</name>
    <name type="synonym">Blatta americana</name>
    <dbReference type="NCBI Taxonomy" id="6978"/>
    <lineage>
        <taxon>Eukaryota</taxon>
        <taxon>Metazoa</taxon>
        <taxon>Ecdysozoa</taxon>
        <taxon>Arthropoda</taxon>
        <taxon>Hexapoda</taxon>
        <taxon>Insecta</taxon>
        <taxon>Pterygota</taxon>
        <taxon>Neoptera</taxon>
        <taxon>Polyneoptera</taxon>
        <taxon>Dictyoptera</taxon>
        <taxon>Blattodea</taxon>
        <taxon>Blattoidea</taxon>
        <taxon>Blattidae</taxon>
        <taxon>Blattinae</taxon>
        <taxon>Periplaneta</taxon>
    </lineage>
</organism>
<feature type="region of interest" description="Disordered" evidence="1">
    <location>
        <begin position="266"/>
        <end position="322"/>
    </location>
</feature>
<dbReference type="EMBL" id="JAJSOF020000033">
    <property type="protein sequence ID" value="KAJ4430364.1"/>
    <property type="molecule type" value="Genomic_DNA"/>
</dbReference>
<gene>
    <name evidence="2" type="ORF">ANN_22580</name>
</gene>
<evidence type="ECO:0008006" key="4">
    <source>
        <dbReference type="Google" id="ProtNLM"/>
    </source>
</evidence>
<sequence>MNVQLQWRREYRTEPPTRLTIARIRDKFETHGTLCDVYKGRSGRPRISSPASSAMVLERFEHSPKKSTKHCVRDGISRTSVRRIINTAKLKVFIPQLLNALNEDDPDRRMQYCEWFRNMVQEDEVFVGKVVWSDEEQCKLNGTVNWYNCVYWCANNLHVFVEKAVNLPNWPSVPERVTSVLPAIRTLYGNEKFYFQQDGVPPHYHRDIRAYLDDNLPGHWIVRRGPIEFPQRSLDLTPGVSQEVCTTSRSAIITVVLKQTRMLSDYNSDPYNPDVDKDYVPNGNASSSDLDTGGGAQNKSVSISNVHSTEEEKNVDNELKKGRYGTKPKYQVSINLDEDSMDPNNSISVIDHKFCVSGHSYIINDSKFGNIEQAARNKVHFVPSNWYETIRTARMKNKFHVHTMTQAKCVHQPFPAIKQRQLSKVCRPVTAQKKTDMLDLLPFILHVHHEFFTSLKTTPDADELGSLECVVEDLDESGELTESSQPQN</sequence>